<feature type="transmembrane region" description="Helical" evidence="5">
    <location>
        <begin position="370"/>
        <end position="391"/>
    </location>
</feature>
<keyword evidence="5" id="KW-0808">Transferase</keyword>
<evidence type="ECO:0000256" key="4">
    <source>
        <dbReference type="ARBA" id="ARBA00023136"/>
    </source>
</evidence>
<evidence type="ECO:0000256" key="5">
    <source>
        <dbReference type="RuleBase" id="RU280819"/>
    </source>
</evidence>
<keyword evidence="5" id="KW-0337">GPI-anchor biosynthesis</keyword>
<dbReference type="GO" id="GO:0072659">
    <property type="term" value="P:protein localization to plasma membrane"/>
    <property type="evidence" value="ECO:0007669"/>
    <property type="project" value="TreeGrafter"/>
</dbReference>
<dbReference type="FunCoup" id="A0A194QNL1">
    <property type="interactions" value="1109"/>
</dbReference>
<feature type="transmembrane region" description="Helical" evidence="5">
    <location>
        <begin position="239"/>
        <end position="257"/>
    </location>
</feature>
<dbReference type="GO" id="GO:0006506">
    <property type="term" value="P:GPI anchor biosynthetic process"/>
    <property type="evidence" value="ECO:0007669"/>
    <property type="project" value="UniProtKB-UniPathway"/>
</dbReference>
<sequence>MDNVSYKKYHVTFMENNDGTTILHTFFRVLLTVQTALLCSIRPMFQEQEQYAYEYVSIILSMIIAHTIFVDQLYVINFVTFCFIIYEFCSTNSVQDIYKAMTKLNNEAKIKTITFLRGLTYLITVFCILAVDFKDFPRYLAKTERYGYSLMDTGVGLFIIMSGLVHKDVSGDNWYSIILSNAKFLTVLISLGVVRFVSIKQLDYHEHVTEYGVHWNFFFTLAVCKLVSSIILYYSNKPLLLSSLTLILHEGLLYFGLQDWVFGENDRESLIDANREGIVSSLGYVSIYLYAVYIRSIFRNSLVSSYEILKKFALNVVILWSLTLFINIFRPTSRTLANAGFCLYIEAIIVTVSMVVYFFEVVYQDKERGLSFNVPYTLLAINQNGLLYFLVANLLTGLININIRTLLVNSFTTFIILNMYMMLTLGFIAYLKCKGIKI</sequence>
<dbReference type="InParanoid" id="A0A194QNL1"/>
<keyword evidence="3 5" id="KW-1133">Transmembrane helix</keyword>
<evidence type="ECO:0000256" key="3">
    <source>
        <dbReference type="ARBA" id="ARBA00022989"/>
    </source>
</evidence>
<evidence type="ECO:0000313" key="7">
    <source>
        <dbReference type="Proteomes" id="UP000053240"/>
    </source>
</evidence>
<evidence type="ECO:0000256" key="2">
    <source>
        <dbReference type="ARBA" id="ARBA00022692"/>
    </source>
</evidence>
<reference evidence="6 7" key="1">
    <citation type="journal article" date="2015" name="Nat. Commun.">
        <title>Outbred genome sequencing and CRISPR/Cas9 gene editing in butterflies.</title>
        <authorList>
            <person name="Li X."/>
            <person name="Fan D."/>
            <person name="Zhang W."/>
            <person name="Liu G."/>
            <person name="Zhang L."/>
            <person name="Zhao L."/>
            <person name="Fang X."/>
            <person name="Chen L."/>
            <person name="Dong Y."/>
            <person name="Chen Y."/>
            <person name="Ding Y."/>
            <person name="Zhao R."/>
            <person name="Feng M."/>
            <person name="Zhu Y."/>
            <person name="Feng Y."/>
            <person name="Jiang X."/>
            <person name="Zhu D."/>
            <person name="Xiang H."/>
            <person name="Feng X."/>
            <person name="Li S."/>
            <person name="Wang J."/>
            <person name="Zhang G."/>
            <person name="Kronforst M.R."/>
            <person name="Wang W."/>
        </authorList>
    </citation>
    <scope>NUCLEOTIDE SEQUENCE [LARGE SCALE GENOMIC DNA]</scope>
    <source>
        <strain evidence="6">Ya'a_city_454_Pm</strain>
        <tissue evidence="6">Whole body</tissue>
    </source>
</reference>
<feature type="transmembrane region" description="Helical" evidence="5">
    <location>
        <begin position="75"/>
        <end position="94"/>
    </location>
</feature>
<dbReference type="PANTHER" id="PTHR20661:SF0">
    <property type="entry name" value="PHOSPHATIDYLINOSITOL-GLYCAN BIOSYNTHESIS CLASS W PROTEIN"/>
    <property type="match status" value="1"/>
</dbReference>
<dbReference type="UniPathway" id="UPA00196"/>
<feature type="transmembrane region" description="Helical" evidence="5">
    <location>
        <begin position="51"/>
        <end position="69"/>
    </location>
</feature>
<gene>
    <name evidence="6" type="ORF">RR48_07949</name>
</gene>
<keyword evidence="5" id="KW-0256">Endoplasmic reticulum</keyword>
<dbReference type="GO" id="GO:0005789">
    <property type="term" value="C:endoplasmic reticulum membrane"/>
    <property type="evidence" value="ECO:0007669"/>
    <property type="project" value="UniProtKB-SubCell"/>
</dbReference>
<comment type="subcellular location">
    <subcellularLocation>
        <location evidence="5">Endoplasmic reticulum membrane</location>
        <topology evidence="5">Multi-pass membrane protein</topology>
    </subcellularLocation>
    <subcellularLocation>
        <location evidence="1">Membrane</location>
        <topology evidence="1">Multi-pass membrane protein</topology>
    </subcellularLocation>
</comment>
<dbReference type="KEGG" id="pmac:106719250"/>
<dbReference type="AlphaFoldDB" id="A0A194QNL1"/>
<feature type="transmembrane region" description="Helical" evidence="5">
    <location>
        <begin position="335"/>
        <end position="358"/>
    </location>
</feature>
<name>A0A194QNL1_PAPMA</name>
<feature type="transmembrane region" description="Helical" evidence="5">
    <location>
        <begin position="277"/>
        <end position="296"/>
    </location>
</feature>
<feature type="transmembrane region" description="Helical" evidence="5">
    <location>
        <begin position="217"/>
        <end position="234"/>
    </location>
</feature>
<feature type="transmembrane region" description="Helical" evidence="5">
    <location>
        <begin position="177"/>
        <end position="197"/>
    </location>
</feature>
<evidence type="ECO:0000313" key="6">
    <source>
        <dbReference type="EMBL" id="KPJ07102.1"/>
    </source>
</evidence>
<evidence type="ECO:0000256" key="1">
    <source>
        <dbReference type="ARBA" id="ARBA00004141"/>
    </source>
</evidence>
<proteinExistence type="inferred from homology"/>
<accession>A0A194QNL1</accession>
<dbReference type="EMBL" id="KQ461191">
    <property type="protein sequence ID" value="KPJ07102.1"/>
    <property type="molecule type" value="Genomic_DNA"/>
</dbReference>
<comment type="pathway">
    <text evidence="5">Glycolipid biosynthesis; glycosylphosphatidylinositol-anchor biosynthesis.</text>
</comment>
<dbReference type="OrthoDB" id="15270at2759"/>
<protein>
    <recommendedName>
        <fullName evidence="5">Phosphatidylinositol-glycan biosynthesis class W protein</fullName>
        <ecNumber evidence="5">2.3.-.-</ecNumber>
    </recommendedName>
</protein>
<dbReference type="Proteomes" id="UP000053240">
    <property type="component" value="Unassembled WGS sequence"/>
</dbReference>
<dbReference type="EC" id="2.3.-.-" evidence="5"/>
<dbReference type="GO" id="GO:0032216">
    <property type="term" value="F:glucosaminyl-phosphatidylinositol O-acyltransferase activity"/>
    <property type="evidence" value="ECO:0007669"/>
    <property type="project" value="TreeGrafter"/>
</dbReference>
<dbReference type="PANTHER" id="PTHR20661">
    <property type="entry name" value="PHOSPHATIDYLINOSITOL-GLYCAN BIOSYNTHESIS CLASS W PROTEIN"/>
    <property type="match status" value="1"/>
</dbReference>
<comment type="function">
    <text evidence="5">A acetyltransferase, which acetylates the inositol ring of phosphatidylinositol during biosynthesis of GPI-anchor.</text>
</comment>
<feature type="transmembrane region" description="Helical" evidence="5">
    <location>
        <begin position="145"/>
        <end position="165"/>
    </location>
</feature>
<keyword evidence="2 5" id="KW-0812">Transmembrane</keyword>
<keyword evidence="7" id="KW-1185">Reference proteome</keyword>
<dbReference type="Pfam" id="PF06423">
    <property type="entry name" value="GWT1"/>
    <property type="match status" value="1"/>
</dbReference>
<comment type="similarity">
    <text evidence="5">Belongs to the PIGW family.</text>
</comment>
<keyword evidence="5" id="KW-0012">Acyltransferase</keyword>
<dbReference type="InterPro" id="IPR009447">
    <property type="entry name" value="PIGW/GWT1"/>
</dbReference>
<feature type="transmembrane region" description="Helical" evidence="5">
    <location>
        <begin position="411"/>
        <end position="431"/>
    </location>
</feature>
<organism evidence="6 7">
    <name type="scientific">Papilio machaon</name>
    <name type="common">Old World swallowtail butterfly</name>
    <dbReference type="NCBI Taxonomy" id="76193"/>
    <lineage>
        <taxon>Eukaryota</taxon>
        <taxon>Metazoa</taxon>
        <taxon>Ecdysozoa</taxon>
        <taxon>Arthropoda</taxon>
        <taxon>Hexapoda</taxon>
        <taxon>Insecta</taxon>
        <taxon>Pterygota</taxon>
        <taxon>Neoptera</taxon>
        <taxon>Endopterygota</taxon>
        <taxon>Lepidoptera</taxon>
        <taxon>Glossata</taxon>
        <taxon>Ditrysia</taxon>
        <taxon>Papilionoidea</taxon>
        <taxon>Papilionidae</taxon>
        <taxon>Papilioninae</taxon>
        <taxon>Papilio</taxon>
    </lineage>
</organism>
<dbReference type="STRING" id="76193.A0A194QNL1"/>
<feature type="transmembrane region" description="Helical" evidence="5">
    <location>
        <begin position="115"/>
        <end position="133"/>
    </location>
</feature>
<feature type="transmembrane region" description="Helical" evidence="5">
    <location>
        <begin position="308"/>
        <end position="329"/>
    </location>
</feature>
<keyword evidence="4 5" id="KW-0472">Membrane</keyword>